<evidence type="ECO:0000313" key="1">
    <source>
        <dbReference type="EMBL" id="BAU17331.1"/>
    </source>
</evidence>
<gene>
    <name evidence="1" type="ORF">PIOMA14_I_0823</name>
</gene>
<sequence>MLYCEARTRKIHTFRYCQNTVFFLLLPYRNKLKNKQNYGNKTTFEHT</sequence>
<reference evidence="1 2" key="1">
    <citation type="journal article" date="2016" name="DNA Res.">
        <title>The complete genome sequencing of Prevotella intermedia strain OMA14 and a subsequent fine-scale, intra-species genomic comparison reveal an unusual amplification of conjugative and mobile transposons and identify a novel Prevotella-lineage-specific repeat.</title>
        <authorList>
            <person name="Naito M."/>
            <person name="Ogura Y."/>
            <person name="Itoh T."/>
            <person name="Shoji M."/>
            <person name="Okamoto M."/>
            <person name="Hayashi T."/>
            <person name="Nakayama K."/>
        </authorList>
    </citation>
    <scope>NUCLEOTIDE SEQUENCE [LARGE SCALE GENOMIC DNA]</scope>
    <source>
        <strain evidence="1 2">OMA14</strain>
    </source>
</reference>
<dbReference type="Proteomes" id="UP000217431">
    <property type="component" value="Chromosome I"/>
</dbReference>
<evidence type="ECO:0000313" key="2">
    <source>
        <dbReference type="Proteomes" id="UP000217431"/>
    </source>
</evidence>
<organism evidence="1 2">
    <name type="scientific">Prevotella intermedia</name>
    <dbReference type="NCBI Taxonomy" id="28131"/>
    <lineage>
        <taxon>Bacteria</taxon>
        <taxon>Pseudomonadati</taxon>
        <taxon>Bacteroidota</taxon>
        <taxon>Bacteroidia</taxon>
        <taxon>Bacteroidales</taxon>
        <taxon>Prevotellaceae</taxon>
        <taxon>Prevotella</taxon>
    </lineage>
</organism>
<proteinExistence type="predicted"/>
<name>A0A0S3UIJ6_PREIN</name>
<accession>A0A0S3UIJ6</accession>
<dbReference type="EMBL" id="AP014597">
    <property type="protein sequence ID" value="BAU17331.1"/>
    <property type="molecule type" value="Genomic_DNA"/>
</dbReference>
<dbReference type="AlphaFoldDB" id="A0A0S3UIJ6"/>
<protein>
    <submittedName>
        <fullName evidence="1">Uncharacterized protein</fullName>
    </submittedName>
</protein>